<accession>A0A4R5KVX5</accession>
<dbReference type="AlphaFoldDB" id="A0A4R5KVX5"/>
<reference evidence="2 3" key="1">
    <citation type="submission" date="2019-03" db="EMBL/GenBank/DDBJ databases">
        <title>This is whole genome sequence of Paenibacillus sp MS74 strain.</title>
        <authorList>
            <person name="Trinh H.N."/>
        </authorList>
    </citation>
    <scope>NUCLEOTIDE SEQUENCE [LARGE SCALE GENOMIC DNA]</scope>
    <source>
        <strain evidence="2 3">MS74</strain>
    </source>
</reference>
<evidence type="ECO:0000313" key="2">
    <source>
        <dbReference type="EMBL" id="TDG00160.1"/>
    </source>
</evidence>
<dbReference type="RefSeq" id="WP_133224851.1">
    <property type="nucleotide sequence ID" value="NZ_SMRT01000001.1"/>
</dbReference>
<dbReference type="EMBL" id="SMRT01000001">
    <property type="protein sequence ID" value="TDG00160.1"/>
    <property type="molecule type" value="Genomic_DNA"/>
</dbReference>
<gene>
    <name evidence="2" type="ORF">E1757_00480</name>
</gene>
<sequence length="76" mass="8437">MQRDECSGTNAAGRMQRDECSGTNAAGRMQRDEYSGANAAGRMQVGRMQEKTPNAIDCRYTHPMLSPDNATIRHVY</sequence>
<organism evidence="2 3">
    <name type="scientific">Paenibacillus piri</name>
    <dbReference type="NCBI Taxonomy" id="2547395"/>
    <lineage>
        <taxon>Bacteria</taxon>
        <taxon>Bacillati</taxon>
        <taxon>Bacillota</taxon>
        <taxon>Bacilli</taxon>
        <taxon>Bacillales</taxon>
        <taxon>Paenibacillaceae</taxon>
        <taxon>Paenibacillus</taxon>
    </lineage>
</organism>
<keyword evidence="3" id="KW-1185">Reference proteome</keyword>
<feature type="region of interest" description="Disordered" evidence="1">
    <location>
        <begin position="1"/>
        <end position="45"/>
    </location>
</feature>
<proteinExistence type="predicted"/>
<name>A0A4R5KVX5_9BACL</name>
<comment type="caution">
    <text evidence="2">The sequence shown here is derived from an EMBL/GenBank/DDBJ whole genome shotgun (WGS) entry which is preliminary data.</text>
</comment>
<dbReference type="Proteomes" id="UP000295636">
    <property type="component" value="Unassembled WGS sequence"/>
</dbReference>
<evidence type="ECO:0000313" key="3">
    <source>
        <dbReference type="Proteomes" id="UP000295636"/>
    </source>
</evidence>
<protein>
    <submittedName>
        <fullName evidence="2">Uncharacterized protein</fullName>
    </submittedName>
</protein>
<evidence type="ECO:0000256" key="1">
    <source>
        <dbReference type="SAM" id="MobiDB-lite"/>
    </source>
</evidence>